<feature type="region of interest" description="Disordered" evidence="2">
    <location>
        <begin position="1"/>
        <end position="112"/>
    </location>
</feature>
<dbReference type="OMA" id="TKKVNWD"/>
<gene>
    <name evidence="3" type="ORF">THAPSDRAFT_7902</name>
</gene>
<sequence length="171" mass="18525">MADDRKSRLAALAAKAGRNIPPSTANTDNNAESKDSKPKLAFRNYVPKDAALSAPPDVDDDGEGGDQPTSKRQKTTTSEPKSALEQALSKATHISHESSGHTTAATAGVGWSNITNVETKKVNWDLKRDIQSKMERLERRTQKAIVELLRERLEREAAEGVSGGDDDSDLD</sequence>
<dbReference type="InterPro" id="IPR013169">
    <property type="entry name" value="mRNA_splic_Cwf18-like"/>
</dbReference>
<dbReference type="GO" id="GO:0005684">
    <property type="term" value="C:U2-type spliceosomal complex"/>
    <property type="evidence" value="ECO:0000318"/>
    <property type="project" value="GO_Central"/>
</dbReference>
<reference evidence="3 4" key="1">
    <citation type="journal article" date="2004" name="Science">
        <title>The genome of the diatom Thalassiosira pseudonana: ecology, evolution, and metabolism.</title>
        <authorList>
            <person name="Armbrust E.V."/>
            <person name="Berges J.A."/>
            <person name="Bowler C."/>
            <person name="Green B.R."/>
            <person name="Martinez D."/>
            <person name="Putnam N.H."/>
            <person name="Zhou S."/>
            <person name="Allen A.E."/>
            <person name="Apt K.E."/>
            <person name="Bechner M."/>
            <person name="Brzezinski M.A."/>
            <person name="Chaal B.K."/>
            <person name="Chiovitti A."/>
            <person name="Davis A.K."/>
            <person name="Demarest M.S."/>
            <person name="Detter J.C."/>
            <person name="Glavina T."/>
            <person name="Goodstein D."/>
            <person name="Hadi M.Z."/>
            <person name="Hellsten U."/>
            <person name="Hildebrand M."/>
            <person name="Jenkins B.D."/>
            <person name="Jurka J."/>
            <person name="Kapitonov V.V."/>
            <person name="Kroger N."/>
            <person name="Lau W.W."/>
            <person name="Lane T.W."/>
            <person name="Larimer F.W."/>
            <person name="Lippmeier J.C."/>
            <person name="Lucas S."/>
            <person name="Medina M."/>
            <person name="Montsant A."/>
            <person name="Obornik M."/>
            <person name="Parker M.S."/>
            <person name="Palenik B."/>
            <person name="Pazour G.J."/>
            <person name="Richardson P.M."/>
            <person name="Rynearson T.A."/>
            <person name="Saito M.A."/>
            <person name="Schwartz D.C."/>
            <person name="Thamatrakoln K."/>
            <person name="Valentin K."/>
            <person name="Vardi A."/>
            <person name="Wilkerson F.P."/>
            <person name="Rokhsar D.S."/>
        </authorList>
    </citation>
    <scope>NUCLEOTIDE SEQUENCE [LARGE SCALE GENOMIC DNA]</scope>
    <source>
        <strain evidence="3 4">CCMP1335</strain>
    </source>
</reference>
<keyword evidence="4" id="KW-1185">Reference proteome</keyword>
<organism evidence="3 4">
    <name type="scientific">Thalassiosira pseudonana</name>
    <name type="common">Marine diatom</name>
    <name type="synonym">Cyclotella nana</name>
    <dbReference type="NCBI Taxonomy" id="35128"/>
    <lineage>
        <taxon>Eukaryota</taxon>
        <taxon>Sar</taxon>
        <taxon>Stramenopiles</taxon>
        <taxon>Ochrophyta</taxon>
        <taxon>Bacillariophyta</taxon>
        <taxon>Coscinodiscophyceae</taxon>
        <taxon>Thalassiosirophycidae</taxon>
        <taxon>Thalassiosirales</taxon>
        <taxon>Thalassiosiraceae</taxon>
        <taxon>Thalassiosira</taxon>
    </lineage>
</organism>
<dbReference type="STRING" id="35128.B8C7V0"/>
<evidence type="ECO:0008006" key="5">
    <source>
        <dbReference type="Google" id="ProtNLM"/>
    </source>
</evidence>
<dbReference type="eggNOG" id="KOG3407">
    <property type="taxonomic scope" value="Eukaryota"/>
</dbReference>
<evidence type="ECO:0000256" key="1">
    <source>
        <dbReference type="SAM" id="Coils"/>
    </source>
</evidence>
<proteinExistence type="predicted"/>
<evidence type="ECO:0000256" key="2">
    <source>
        <dbReference type="SAM" id="MobiDB-lite"/>
    </source>
</evidence>
<feature type="compositionally biased region" description="Polar residues" evidence="2">
    <location>
        <begin position="21"/>
        <end position="30"/>
    </location>
</feature>
<dbReference type="AlphaFoldDB" id="B8C7V0"/>
<dbReference type="PaxDb" id="35128-Thaps7902"/>
<evidence type="ECO:0000313" key="3">
    <source>
        <dbReference type="EMBL" id="EED90378.1"/>
    </source>
</evidence>
<dbReference type="EMBL" id="CM000645">
    <property type="protein sequence ID" value="EED90378.1"/>
    <property type="molecule type" value="Genomic_DNA"/>
</dbReference>
<feature type="coiled-coil region" evidence="1">
    <location>
        <begin position="127"/>
        <end position="154"/>
    </location>
</feature>
<dbReference type="RefSeq" id="XP_002292403.1">
    <property type="nucleotide sequence ID" value="XM_002292367.1"/>
</dbReference>
<dbReference type="PANTHER" id="PTHR31551:SF1">
    <property type="entry name" value="COILED-COIL DOMAIN-CONTAINING PROTEIN 12"/>
    <property type="match status" value="1"/>
</dbReference>
<protein>
    <recommendedName>
        <fullName evidence="5">Coiled-coil domain-containing protein 12</fullName>
    </recommendedName>
</protein>
<evidence type="ECO:0000313" key="4">
    <source>
        <dbReference type="Proteomes" id="UP000001449"/>
    </source>
</evidence>
<reference evidence="3 4" key="2">
    <citation type="journal article" date="2008" name="Nature">
        <title>The Phaeodactylum genome reveals the evolutionary history of diatom genomes.</title>
        <authorList>
            <person name="Bowler C."/>
            <person name="Allen A.E."/>
            <person name="Badger J.H."/>
            <person name="Grimwood J."/>
            <person name="Jabbari K."/>
            <person name="Kuo A."/>
            <person name="Maheswari U."/>
            <person name="Martens C."/>
            <person name="Maumus F."/>
            <person name="Otillar R.P."/>
            <person name="Rayko E."/>
            <person name="Salamov A."/>
            <person name="Vandepoele K."/>
            <person name="Beszteri B."/>
            <person name="Gruber A."/>
            <person name="Heijde M."/>
            <person name="Katinka M."/>
            <person name="Mock T."/>
            <person name="Valentin K."/>
            <person name="Verret F."/>
            <person name="Berges J.A."/>
            <person name="Brownlee C."/>
            <person name="Cadoret J.P."/>
            <person name="Chiovitti A."/>
            <person name="Choi C.J."/>
            <person name="Coesel S."/>
            <person name="De Martino A."/>
            <person name="Detter J.C."/>
            <person name="Durkin C."/>
            <person name="Falciatore A."/>
            <person name="Fournet J."/>
            <person name="Haruta M."/>
            <person name="Huysman M.J."/>
            <person name="Jenkins B.D."/>
            <person name="Jiroutova K."/>
            <person name="Jorgensen R.E."/>
            <person name="Joubert Y."/>
            <person name="Kaplan A."/>
            <person name="Kroger N."/>
            <person name="Kroth P.G."/>
            <person name="La Roche J."/>
            <person name="Lindquist E."/>
            <person name="Lommer M."/>
            <person name="Martin-Jezequel V."/>
            <person name="Lopez P.J."/>
            <person name="Lucas S."/>
            <person name="Mangogna M."/>
            <person name="McGinnis K."/>
            <person name="Medlin L.K."/>
            <person name="Montsant A."/>
            <person name="Oudot-Le Secq M.P."/>
            <person name="Napoli C."/>
            <person name="Obornik M."/>
            <person name="Parker M.S."/>
            <person name="Petit J.L."/>
            <person name="Porcel B.M."/>
            <person name="Poulsen N."/>
            <person name="Robison M."/>
            <person name="Rychlewski L."/>
            <person name="Rynearson T.A."/>
            <person name="Schmutz J."/>
            <person name="Shapiro H."/>
            <person name="Siaut M."/>
            <person name="Stanley M."/>
            <person name="Sussman M.R."/>
            <person name="Taylor A.R."/>
            <person name="Vardi A."/>
            <person name="von Dassow P."/>
            <person name="Vyverman W."/>
            <person name="Willis A."/>
            <person name="Wyrwicz L.S."/>
            <person name="Rokhsar D.S."/>
            <person name="Weissenbach J."/>
            <person name="Armbrust E.V."/>
            <person name="Green B.R."/>
            <person name="Van de Peer Y."/>
            <person name="Grigoriev I.V."/>
        </authorList>
    </citation>
    <scope>NUCLEOTIDE SEQUENCE [LARGE SCALE GENOMIC DNA]</scope>
    <source>
        <strain evidence="3 4">CCMP1335</strain>
    </source>
</reference>
<dbReference type="KEGG" id="tps:THAPSDRAFT_7902"/>
<feature type="compositionally biased region" description="Polar residues" evidence="2">
    <location>
        <begin position="67"/>
        <end position="80"/>
    </location>
</feature>
<dbReference type="PANTHER" id="PTHR31551">
    <property type="entry name" value="PRE-MRNA-SPLICING FACTOR CWF18"/>
    <property type="match status" value="1"/>
</dbReference>
<name>B8C7V0_THAPS</name>
<dbReference type="Proteomes" id="UP000001449">
    <property type="component" value="Chromosome 9"/>
</dbReference>
<accession>B8C7V0</accession>
<dbReference type="HOGENOM" id="CLU_091076_2_0_1"/>
<dbReference type="Pfam" id="PF08315">
    <property type="entry name" value="cwf18"/>
    <property type="match status" value="1"/>
</dbReference>
<keyword evidence="1" id="KW-0175">Coiled coil</keyword>
<dbReference type="GeneID" id="7443488"/>
<dbReference type="InParanoid" id="B8C7V0"/>
<dbReference type="GO" id="GO:0071014">
    <property type="term" value="C:post-mRNA release spliceosomal complex"/>
    <property type="evidence" value="ECO:0000318"/>
    <property type="project" value="GO_Central"/>
</dbReference>